<reference evidence="1" key="2">
    <citation type="submission" date="2022-10" db="EMBL/GenBank/DDBJ databases">
        <authorList>
            <consortium name="ENA_rothamsted_submissions"/>
            <consortium name="culmorum"/>
            <person name="King R."/>
        </authorList>
    </citation>
    <scope>NUCLEOTIDE SEQUENCE</scope>
</reference>
<protein>
    <submittedName>
        <fullName evidence="1">Uncharacterized protein</fullName>
    </submittedName>
</protein>
<organism evidence="1 2">
    <name type="scientific">Phaedon cochleariae</name>
    <name type="common">Mustard beetle</name>
    <dbReference type="NCBI Taxonomy" id="80249"/>
    <lineage>
        <taxon>Eukaryota</taxon>
        <taxon>Metazoa</taxon>
        <taxon>Ecdysozoa</taxon>
        <taxon>Arthropoda</taxon>
        <taxon>Hexapoda</taxon>
        <taxon>Insecta</taxon>
        <taxon>Pterygota</taxon>
        <taxon>Neoptera</taxon>
        <taxon>Endopterygota</taxon>
        <taxon>Coleoptera</taxon>
        <taxon>Polyphaga</taxon>
        <taxon>Cucujiformia</taxon>
        <taxon>Chrysomeloidea</taxon>
        <taxon>Chrysomelidae</taxon>
        <taxon>Chrysomelinae</taxon>
        <taxon>Chrysomelini</taxon>
        <taxon>Phaedon</taxon>
    </lineage>
</organism>
<keyword evidence="2" id="KW-1185">Reference proteome</keyword>
<dbReference type="Proteomes" id="UP001153737">
    <property type="component" value="Chromosome 5"/>
</dbReference>
<reference evidence="1" key="1">
    <citation type="submission" date="2022-01" db="EMBL/GenBank/DDBJ databases">
        <authorList>
            <person name="King R."/>
        </authorList>
    </citation>
    <scope>NUCLEOTIDE SEQUENCE</scope>
</reference>
<gene>
    <name evidence="1" type="ORF">PHAECO_LOCUS9273</name>
</gene>
<proteinExistence type="predicted"/>
<dbReference type="AlphaFoldDB" id="A0A9N9SM18"/>
<accession>A0A9N9SM18</accession>
<evidence type="ECO:0000313" key="1">
    <source>
        <dbReference type="EMBL" id="CAG9822165.1"/>
    </source>
</evidence>
<dbReference type="EMBL" id="OU896711">
    <property type="protein sequence ID" value="CAG9822165.1"/>
    <property type="molecule type" value="Genomic_DNA"/>
</dbReference>
<sequence>MVDEARAGRKEQMSLCIKYSSGLKVKERFLKFIDCSGKTTAAELYFLINQELVDLKLSELHLVGPSYHGAAVMSGQIEATLGEAVGVIKDVIKTLEAMRSDNNYEHIHGKISDFAAQVDVTLKSLSSKRKKKVLVKLKDFVTDSTVGAAEGADSPNVVEY</sequence>
<evidence type="ECO:0000313" key="2">
    <source>
        <dbReference type="Proteomes" id="UP001153737"/>
    </source>
</evidence>
<dbReference type="OrthoDB" id="6921218at2759"/>
<name>A0A9N9SM18_PHACE</name>